<dbReference type="Proteomes" id="UP000008311">
    <property type="component" value="Unassembled WGS sequence"/>
</dbReference>
<sequence length="51" mass="5779">MSGILKGANEARKVKVICRVRWGRGEDVYRAFIVDTTVLGLLFFACLVHRI</sequence>
<protein>
    <submittedName>
        <fullName evidence="2">Uncharacterized protein</fullName>
    </submittedName>
</protein>
<dbReference type="AlphaFoldDB" id="B9SDQ0"/>
<keyword evidence="1" id="KW-0472">Membrane</keyword>
<proteinExistence type="predicted"/>
<keyword evidence="1" id="KW-1133">Transmembrane helix</keyword>
<accession>B9SDQ0</accession>
<keyword evidence="3" id="KW-1185">Reference proteome</keyword>
<evidence type="ECO:0000256" key="1">
    <source>
        <dbReference type="SAM" id="Phobius"/>
    </source>
</evidence>
<evidence type="ECO:0000313" key="2">
    <source>
        <dbReference type="EMBL" id="EEF38329.1"/>
    </source>
</evidence>
<organism evidence="2 3">
    <name type="scientific">Ricinus communis</name>
    <name type="common">Castor bean</name>
    <dbReference type="NCBI Taxonomy" id="3988"/>
    <lineage>
        <taxon>Eukaryota</taxon>
        <taxon>Viridiplantae</taxon>
        <taxon>Streptophyta</taxon>
        <taxon>Embryophyta</taxon>
        <taxon>Tracheophyta</taxon>
        <taxon>Spermatophyta</taxon>
        <taxon>Magnoliopsida</taxon>
        <taxon>eudicotyledons</taxon>
        <taxon>Gunneridae</taxon>
        <taxon>Pentapetalae</taxon>
        <taxon>rosids</taxon>
        <taxon>fabids</taxon>
        <taxon>Malpighiales</taxon>
        <taxon>Euphorbiaceae</taxon>
        <taxon>Acalyphoideae</taxon>
        <taxon>Acalypheae</taxon>
        <taxon>Ricinus</taxon>
    </lineage>
</organism>
<reference evidence="3" key="1">
    <citation type="journal article" date="2010" name="Nat. Biotechnol.">
        <title>Draft genome sequence of the oilseed species Ricinus communis.</title>
        <authorList>
            <person name="Chan A.P."/>
            <person name="Crabtree J."/>
            <person name="Zhao Q."/>
            <person name="Lorenzi H."/>
            <person name="Orvis J."/>
            <person name="Puiu D."/>
            <person name="Melake-Berhan A."/>
            <person name="Jones K.M."/>
            <person name="Redman J."/>
            <person name="Chen G."/>
            <person name="Cahoon E.B."/>
            <person name="Gedil M."/>
            <person name="Stanke M."/>
            <person name="Haas B.J."/>
            <person name="Wortman J.R."/>
            <person name="Fraser-Liggett C.M."/>
            <person name="Ravel J."/>
            <person name="Rabinowicz P.D."/>
        </authorList>
    </citation>
    <scope>NUCLEOTIDE SEQUENCE [LARGE SCALE GENOMIC DNA]</scope>
    <source>
        <strain evidence="3">cv. Hale</strain>
    </source>
</reference>
<gene>
    <name evidence="2" type="ORF">RCOM_0423080</name>
</gene>
<dbReference type="InParanoid" id="B9SDQ0"/>
<feature type="transmembrane region" description="Helical" evidence="1">
    <location>
        <begin position="29"/>
        <end position="48"/>
    </location>
</feature>
<dbReference type="EMBL" id="EQ973928">
    <property type="protein sequence ID" value="EEF38329.1"/>
    <property type="molecule type" value="Genomic_DNA"/>
</dbReference>
<keyword evidence="1" id="KW-0812">Transmembrane</keyword>
<name>B9SDQ0_RICCO</name>
<evidence type="ECO:0000313" key="3">
    <source>
        <dbReference type="Proteomes" id="UP000008311"/>
    </source>
</evidence>